<accession>A0AA38MDW5</accession>
<keyword evidence="3" id="KW-1185">Reference proteome</keyword>
<protein>
    <recommendedName>
        <fullName evidence="1">Ketoreductase domain-containing protein</fullName>
    </recommendedName>
</protein>
<dbReference type="InterPro" id="IPR013968">
    <property type="entry name" value="PKS_KR"/>
</dbReference>
<dbReference type="InterPro" id="IPR036291">
    <property type="entry name" value="NAD(P)-bd_dom_sf"/>
</dbReference>
<reference evidence="2" key="1">
    <citation type="journal article" date="2023" name="G3 (Bethesda)">
        <title>Whole genome assemblies of Zophobas morio and Tenebrio molitor.</title>
        <authorList>
            <person name="Kaur S."/>
            <person name="Stinson S.A."/>
            <person name="diCenzo G.C."/>
        </authorList>
    </citation>
    <scope>NUCLEOTIDE SEQUENCE</scope>
    <source>
        <strain evidence="2">QUZm001</strain>
    </source>
</reference>
<dbReference type="EMBL" id="JALNTZ010000005">
    <property type="protein sequence ID" value="KAJ3652389.1"/>
    <property type="molecule type" value="Genomic_DNA"/>
</dbReference>
<dbReference type="Gene3D" id="3.90.180.10">
    <property type="entry name" value="Medium-chain alcohol dehydrogenases, catalytic domain"/>
    <property type="match status" value="1"/>
</dbReference>
<dbReference type="Proteomes" id="UP001168821">
    <property type="component" value="Unassembled WGS sequence"/>
</dbReference>
<gene>
    <name evidence="2" type="ORF">Zmor_018361</name>
</gene>
<dbReference type="AlphaFoldDB" id="A0AA38MDW5"/>
<dbReference type="PANTHER" id="PTHR43775:SF23">
    <property type="entry name" value="FATTY ACID SYNTHASE 3"/>
    <property type="match status" value="1"/>
</dbReference>
<dbReference type="Pfam" id="PF08659">
    <property type="entry name" value="KR"/>
    <property type="match status" value="1"/>
</dbReference>
<dbReference type="PANTHER" id="PTHR43775">
    <property type="entry name" value="FATTY ACID SYNTHASE"/>
    <property type="match status" value="1"/>
</dbReference>
<evidence type="ECO:0000313" key="2">
    <source>
        <dbReference type="EMBL" id="KAJ3652389.1"/>
    </source>
</evidence>
<name>A0AA38MDW5_9CUCU</name>
<sequence length="248" mass="28152">MKSKVVKYLREGIKSGFVKPLPRIVFNANEIEKSYKHMLAGKHIGKILIKLRNENKDKYIRTCNINKLEIMSNPRFQCGRHYTYIVIGGLGGFDLELSDWLVLRGARKLVLTSRSGIRNGYHQQRINIWISYGVEVKVSTDDGTTEAGCENLIKEASALGYVEGIFNLAVILKIALFENQSEENFHTALEPKATLHLDRRDLLSVVAHPRWCGTCLLSQAEEQNPLWRMCLCSRYGAGINPDALWSKD</sequence>
<organism evidence="2 3">
    <name type="scientific">Zophobas morio</name>
    <dbReference type="NCBI Taxonomy" id="2755281"/>
    <lineage>
        <taxon>Eukaryota</taxon>
        <taxon>Metazoa</taxon>
        <taxon>Ecdysozoa</taxon>
        <taxon>Arthropoda</taxon>
        <taxon>Hexapoda</taxon>
        <taxon>Insecta</taxon>
        <taxon>Pterygota</taxon>
        <taxon>Neoptera</taxon>
        <taxon>Endopterygota</taxon>
        <taxon>Coleoptera</taxon>
        <taxon>Polyphaga</taxon>
        <taxon>Cucujiformia</taxon>
        <taxon>Tenebrionidae</taxon>
        <taxon>Zophobas</taxon>
    </lineage>
</organism>
<dbReference type="GO" id="GO:0004312">
    <property type="term" value="F:fatty acid synthase activity"/>
    <property type="evidence" value="ECO:0007669"/>
    <property type="project" value="TreeGrafter"/>
</dbReference>
<proteinExistence type="predicted"/>
<dbReference type="Gene3D" id="3.40.50.720">
    <property type="entry name" value="NAD(P)-binding Rossmann-like Domain"/>
    <property type="match status" value="1"/>
</dbReference>
<evidence type="ECO:0000313" key="3">
    <source>
        <dbReference type="Proteomes" id="UP001168821"/>
    </source>
</evidence>
<dbReference type="SUPFAM" id="SSF51735">
    <property type="entry name" value="NAD(P)-binding Rossmann-fold domains"/>
    <property type="match status" value="1"/>
</dbReference>
<dbReference type="SMART" id="SM00822">
    <property type="entry name" value="PKS_KR"/>
    <property type="match status" value="1"/>
</dbReference>
<dbReference type="InterPro" id="IPR050091">
    <property type="entry name" value="PKS_NRPS_Biosynth_Enz"/>
</dbReference>
<dbReference type="GO" id="GO:0006633">
    <property type="term" value="P:fatty acid biosynthetic process"/>
    <property type="evidence" value="ECO:0007669"/>
    <property type="project" value="TreeGrafter"/>
</dbReference>
<comment type="caution">
    <text evidence="2">The sequence shown here is derived from an EMBL/GenBank/DDBJ whole genome shotgun (WGS) entry which is preliminary data.</text>
</comment>
<feature type="domain" description="Ketoreductase" evidence="1">
    <location>
        <begin position="82"/>
        <end position="240"/>
    </location>
</feature>
<dbReference type="InterPro" id="IPR057326">
    <property type="entry name" value="KR_dom"/>
</dbReference>
<evidence type="ECO:0000259" key="1">
    <source>
        <dbReference type="SMART" id="SM00822"/>
    </source>
</evidence>